<dbReference type="PANTHER" id="PTHR31632">
    <property type="entry name" value="IRON TRANSPORTER FTH1"/>
    <property type="match status" value="1"/>
</dbReference>
<dbReference type="EMBL" id="KN822209">
    <property type="protein sequence ID" value="KIM52501.1"/>
    <property type="molecule type" value="Genomic_DNA"/>
</dbReference>
<dbReference type="STRING" id="1036808.A0A0C3D8P4"/>
<organism evidence="8 9">
    <name type="scientific">Scleroderma citrinum Foug A</name>
    <dbReference type="NCBI Taxonomy" id="1036808"/>
    <lineage>
        <taxon>Eukaryota</taxon>
        <taxon>Fungi</taxon>
        <taxon>Dikarya</taxon>
        <taxon>Basidiomycota</taxon>
        <taxon>Agaricomycotina</taxon>
        <taxon>Agaricomycetes</taxon>
        <taxon>Agaricomycetidae</taxon>
        <taxon>Boletales</taxon>
        <taxon>Sclerodermatineae</taxon>
        <taxon>Sclerodermataceae</taxon>
        <taxon>Scleroderma</taxon>
    </lineage>
</organism>
<sequence>MTKNLFSVTIFFVVFRETLEAAIIVSVLLGLVNQIVYGDPGKTSKEPSLASTPAAIQYEESGRQDPASRAKIARRMKIQILFGSLVGLVIALAIGGAFIAVWFTQATNLWTKAEQIWEGVFQLIAALMIFVMGVTMLKMDRAKATWRVKLTQAFSDNKINRGTSGRWILFILPLITVLREGMEGVIFVGGVAVGQPASSVPIPAIVAILCGLVCGFLIYHFASRSTLRIFLVVMTNLLLLVGAGLFSKAFWAFEENVFQQIVGASIDDTGGTGPGSYDVRGNVWHLNCCSTRTGGWQIFNGILGWQNSATIGSVLAYVFYWLAVIVTLVFLKFKEGRMTLFGHESAAGKRRREARVRSSHAVGADSEK</sequence>
<dbReference type="GO" id="GO:0015093">
    <property type="term" value="F:ferrous iron transmembrane transporter activity"/>
    <property type="evidence" value="ECO:0007669"/>
    <property type="project" value="TreeGrafter"/>
</dbReference>
<comment type="similarity">
    <text evidence="2">Belongs to the oxidase-dependent Fe transporter (OFeT) (TC 9.A.10.1) family.</text>
</comment>
<reference evidence="8 9" key="1">
    <citation type="submission" date="2014-04" db="EMBL/GenBank/DDBJ databases">
        <authorList>
            <consortium name="DOE Joint Genome Institute"/>
            <person name="Kuo A."/>
            <person name="Kohler A."/>
            <person name="Nagy L.G."/>
            <person name="Floudas D."/>
            <person name="Copeland A."/>
            <person name="Barry K.W."/>
            <person name="Cichocki N."/>
            <person name="Veneault-Fourrey C."/>
            <person name="LaButti K."/>
            <person name="Lindquist E.A."/>
            <person name="Lipzen A."/>
            <person name="Lundell T."/>
            <person name="Morin E."/>
            <person name="Murat C."/>
            <person name="Sun H."/>
            <person name="Tunlid A."/>
            <person name="Henrissat B."/>
            <person name="Grigoriev I.V."/>
            <person name="Hibbett D.S."/>
            <person name="Martin F."/>
            <person name="Nordberg H.P."/>
            <person name="Cantor M.N."/>
            <person name="Hua S.X."/>
        </authorList>
    </citation>
    <scope>NUCLEOTIDE SEQUENCE [LARGE SCALE GENOMIC DNA]</scope>
    <source>
        <strain evidence="8 9">Foug A</strain>
    </source>
</reference>
<comment type="subcellular location">
    <subcellularLocation>
        <location evidence="1">Membrane</location>
        <topology evidence="1">Multi-pass membrane protein</topology>
    </subcellularLocation>
</comment>
<dbReference type="HOGENOM" id="CLU_046738_1_1_1"/>
<keyword evidence="3" id="KW-0408">Iron</keyword>
<accession>A0A0C3D8P4</accession>
<feature type="transmembrane region" description="Helical" evidence="7">
    <location>
        <begin position="116"/>
        <end position="137"/>
    </location>
</feature>
<protein>
    <recommendedName>
        <fullName evidence="10">Iron permease FTR1</fullName>
    </recommendedName>
</protein>
<dbReference type="FunCoup" id="A0A0C3D8P4">
    <property type="interactions" value="58"/>
</dbReference>
<keyword evidence="4 7" id="KW-0812">Transmembrane</keyword>
<feature type="transmembrane region" description="Helical" evidence="7">
    <location>
        <begin position="167"/>
        <end position="194"/>
    </location>
</feature>
<proteinExistence type="inferred from homology"/>
<keyword evidence="3" id="KW-0406">Ion transport</keyword>
<evidence type="ECO:0000256" key="4">
    <source>
        <dbReference type="ARBA" id="ARBA00022692"/>
    </source>
</evidence>
<dbReference type="InterPro" id="IPR004923">
    <property type="entry name" value="FTR1/Fip1/EfeU"/>
</dbReference>
<dbReference type="GO" id="GO:0033573">
    <property type="term" value="C:high-affinity iron permease complex"/>
    <property type="evidence" value="ECO:0007669"/>
    <property type="project" value="InterPro"/>
</dbReference>
<keyword evidence="9" id="KW-1185">Reference proteome</keyword>
<dbReference type="OrthoDB" id="4364at2759"/>
<evidence type="ECO:0000256" key="5">
    <source>
        <dbReference type="ARBA" id="ARBA00022989"/>
    </source>
</evidence>
<feature type="transmembrane region" description="Helical" evidence="7">
    <location>
        <begin position="200"/>
        <end position="222"/>
    </location>
</feature>
<evidence type="ECO:0000313" key="8">
    <source>
        <dbReference type="EMBL" id="KIM52501.1"/>
    </source>
</evidence>
<feature type="transmembrane region" description="Helical" evidence="7">
    <location>
        <begin position="229"/>
        <end position="253"/>
    </location>
</feature>
<evidence type="ECO:0000313" key="9">
    <source>
        <dbReference type="Proteomes" id="UP000053989"/>
    </source>
</evidence>
<dbReference type="AlphaFoldDB" id="A0A0C3D8P4"/>
<feature type="transmembrane region" description="Helical" evidence="7">
    <location>
        <begin position="6"/>
        <end position="32"/>
    </location>
</feature>
<dbReference type="PANTHER" id="PTHR31632:SF2">
    <property type="entry name" value="PLASMA MEMBRANE IRON PERMEASE"/>
    <property type="match status" value="1"/>
</dbReference>
<dbReference type="Pfam" id="PF03239">
    <property type="entry name" value="FTR1"/>
    <property type="match status" value="1"/>
</dbReference>
<evidence type="ECO:0000256" key="1">
    <source>
        <dbReference type="ARBA" id="ARBA00004141"/>
    </source>
</evidence>
<name>A0A0C3D8P4_9AGAM</name>
<reference evidence="9" key="2">
    <citation type="submission" date="2015-01" db="EMBL/GenBank/DDBJ databases">
        <title>Evolutionary Origins and Diversification of the Mycorrhizal Mutualists.</title>
        <authorList>
            <consortium name="DOE Joint Genome Institute"/>
            <consortium name="Mycorrhizal Genomics Consortium"/>
            <person name="Kohler A."/>
            <person name="Kuo A."/>
            <person name="Nagy L.G."/>
            <person name="Floudas D."/>
            <person name="Copeland A."/>
            <person name="Barry K.W."/>
            <person name="Cichocki N."/>
            <person name="Veneault-Fourrey C."/>
            <person name="LaButti K."/>
            <person name="Lindquist E.A."/>
            <person name="Lipzen A."/>
            <person name="Lundell T."/>
            <person name="Morin E."/>
            <person name="Murat C."/>
            <person name="Riley R."/>
            <person name="Ohm R."/>
            <person name="Sun H."/>
            <person name="Tunlid A."/>
            <person name="Henrissat B."/>
            <person name="Grigoriev I.V."/>
            <person name="Hibbett D.S."/>
            <person name="Martin F."/>
        </authorList>
    </citation>
    <scope>NUCLEOTIDE SEQUENCE [LARGE SCALE GENOMIC DNA]</scope>
    <source>
        <strain evidence="9">Foug A</strain>
    </source>
</reference>
<evidence type="ECO:0000256" key="6">
    <source>
        <dbReference type="ARBA" id="ARBA00023136"/>
    </source>
</evidence>
<feature type="transmembrane region" description="Helical" evidence="7">
    <location>
        <begin position="80"/>
        <end position="104"/>
    </location>
</feature>
<evidence type="ECO:0000256" key="2">
    <source>
        <dbReference type="ARBA" id="ARBA00008333"/>
    </source>
</evidence>
<feature type="transmembrane region" description="Helical" evidence="7">
    <location>
        <begin position="309"/>
        <end position="331"/>
    </location>
</feature>
<evidence type="ECO:0000256" key="3">
    <source>
        <dbReference type="ARBA" id="ARBA00022496"/>
    </source>
</evidence>
<keyword evidence="6 7" id="KW-0472">Membrane</keyword>
<keyword evidence="3" id="KW-0813">Transport</keyword>
<gene>
    <name evidence="8" type="ORF">SCLCIDRAFT_1223699</name>
</gene>
<dbReference type="InParanoid" id="A0A0C3D8P4"/>
<evidence type="ECO:0000256" key="7">
    <source>
        <dbReference type="SAM" id="Phobius"/>
    </source>
</evidence>
<keyword evidence="5 7" id="KW-1133">Transmembrane helix</keyword>
<keyword evidence="3" id="KW-0410">Iron transport</keyword>
<evidence type="ECO:0008006" key="10">
    <source>
        <dbReference type="Google" id="ProtNLM"/>
    </source>
</evidence>
<dbReference type="Proteomes" id="UP000053989">
    <property type="component" value="Unassembled WGS sequence"/>
</dbReference>